<evidence type="ECO:0000259" key="1">
    <source>
        <dbReference type="Pfam" id="PF18929"/>
    </source>
</evidence>
<accession>A0A2U7UG46</accession>
<dbReference type="GeneID" id="36841867"/>
<dbReference type="Pfam" id="PF18929">
    <property type="entry name" value="DUF5678"/>
    <property type="match status" value="1"/>
</dbReference>
<dbReference type="InterPro" id="IPR043734">
    <property type="entry name" value="DUF5678"/>
</dbReference>
<sequence>MCLSVCVFIESERQACYYKTHKQELAERFAGQWICIDNEEVVECAATEGELLDRLNNTGPRPDSLMVCVRPDDGTVFLGSVH</sequence>
<dbReference type="KEGG" id="vg:36841867"/>
<gene>
    <name evidence="2" type="ORF">pmac_cds_724</name>
</gene>
<dbReference type="RefSeq" id="YP_009481408.1">
    <property type="nucleotide sequence ID" value="NC_037665.1"/>
</dbReference>
<dbReference type="EMBL" id="MG011691">
    <property type="protein sequence ID" value="AVK77412.1"/>
    <property type="molecule type" value="Genomic_DNA"/>
</dbReference>
<dbReference type="Proteomes" id="UP000249758">
    <property type="component" value="Segment"/>
</dbReference>
<protein>
    <recommendedName>
        <fullName evidence="1">DUF5678 domain-containing protein</fullName>
    </recommendedName>
</protein>
<name>A0A2U7UG46_9VIRU</name>
<proteinExistence type="predicted"/>
<organism evidence="2">
    <name type="scientific">Pandoravirus macleodensis</name>
    <dbReference type="NCBI Taxonomy" id="2107707"/>
    <lineage>
        <taxon>Viruses</taxon>
        <taxon>Pandoravirus</taxon>
    </lineage>
</organism>
<reference evidence="2" key="1">
    <citation type="journal article" date="2018" name="Nat. Commun.">
        <title>Diversity and evolution of the emerging Pandoraviridae family.</title>
        <authorList>
            <person name="Legendre M."/>
            <person name="Fabre E."/>
            <person name="Poirot O."/>
            <person name="Jeudy S."/>
            <person name="Lartigue A."/>
            <person name="Alempic J.M."/>
            <person name="Beucher L."/>
            <person name="Philippe N."/>
            <person name="Bertaux L."/>
            <person name="Christo-Foroux E."/>
            <person name="Labadie K."/>
            <person name="Coute Y."/>
            <person name="Abergel C."/>
            <person name="Claverie J.M."/>
        </authorList>
    </citation>
    <scope>NUCLEOTIDE SEQUENCE [LARGE SCALE GENOMIC DNA]</scope>
    <source>
        <strain evidence="2">Macleodensis</strain>
    </source>
</reference>
<evidence type="ECO:0000313" key="2">
    <source>
        <dbReference type="EMBL" id="AVK77412.1"/>
    </source>
</evidence>
<feature type="domain" description="DUF5678" evidence="1">
    <location>
        <begin position="24"/>
        <end position="61"/>
    </location>
</feature>